<evidence type="ECO:0000313" key="1">
    <source>
        <dbReference type="EMBL" id="KAI3695381.1"/>
    </source>
</evidence>
<dbReference type="Proteomes" id="UP001056120">
    <property type="component" value="Linkage Group LG26"/>
</dbReference>
<name>A0ACB8ZDJ8_9ASTR</name>
<dbReference type="EMBL" id="CM042043">
    <property type="protein sequence ID" value="KAI3695381.1"/>
    <property type="molecule type" value="Genomic_DNA"/>
</dbReference>
<reference evidence="1 2" key="2">
    <citation type="journal article" date="2022" name="Mol. Ecol. Resour.">
        <title>The genomes of chicory, endive, great burdock and yacon provide insights into Asteraceae paleo-polyploidization history and plant inulin production.</title>
        <authorList>
            <person name="Fan W."/>
            <person name="Wang S."/>
            <person name="Wang H."/>
            <person name="Wang A."/>
            <person name="Jiang F."/>
            <person name="Liu H."/>
            <person name="Zhao H."/>
            <person name="Xu D."/>
            <person name="Zhang Y."/>
        </authorList>
    </citation>
    <scope>NUCLEOTIDE SEQUENCE [LARGE SCALE GENOMIC DNA]</scope>
    <source>
        <strain evidence="2">cv. Yunnan</strain>
        <tissue evidence="1">Leaves</tissue>
    </source>
</reference>
<evidence type="ECO:0000313" key="2">
    <source>
        <dbReference type="Proteomes" id="UP001056120"/>
    </source>
</evidence>
<organism evidence="1 2">
    <name type="scientific">Smallanthus sonchifolius</name>
    <dbReference type="NCBI Taxonomy" id="185202"/>
    <lineage>
        <taxon>Eukaryota</taxon>
        <taxon>Viridiplantae</taxon>
        <taxon>Streptophyta</taxon>
        <taxon>Embryophyta</taxon>
        <taxon>Tracheophyta</taxon>
        <taxon>Spermatophyta</taxon>
        <taxon>Magnoliopsida</taxon>
        <taxon>eudicotyledons</taxon>
        <taxon>Gunneridae</taxon>
        <taxon>Pentapetalae</taxon>
        <taxon>asterids</taxon>
        <taxon>campanulids</taxon>
        <taxon>Asterales</taxon>
        <taxon>Asteraceae</taxon>
        <taxon>Asteroideae</taxon>
        <taxon>Heliantheae alliance</taxon>
        <taxon>Millerieae</taxon>
        <taxon>Smallanthus</taxon>
    </lineage>
</organism>
<sequence>MKDPIIAEFRTQFPDIHLLTIKTVINENESSASSGRLFKLIFLVIFVSIMVQVTQGSTVNMKFLPQITQGKELLFEHDKYKRSNPTKTRFPAISYSTGDTLKELEKVVSKDKKLAKNTTPTSKKYKVKIKLCKTREVQEETNNEIKNKSIDEEVDEAINLSDGDQKMLTTPIKEQPDDKVVSNTEEQSGDKVVLNTEDPNEPIGFIESNDDMDNRFFQETSSSLEGLSAYASLQLLTEPPAQPRNEMDEIGVEEKDKGDIDVVKDTEDEANVTNIIKNSTFLQHGEPQMQTLVQVEKNKKENTLTRIEKNEEEPIFIKMELPKVIKGKSTRTTKLSEALRSPYKERGVQLNVKRHKEEDRIADWIFAANGEI</sequence>
<gene>
    <name evidence="1" type="ORF">L1987_78378</name>
</gene>
<keyword evidence="2" id="KW-1185">Reference proteome</keyword>
<accession>A0ACB8ZDJ8</accession>
<comment type="caution">
    <text evidence="1">The sequence shown here is derived from an EMBL/GenBank/DDBJ whole genome shotgun (WGS) entry which is preliminary data.</text>
</comment>
<protein>
    <submittedName>
        <fullName evidence="1">Uncharacterized protein</fullName>
    </submittedName>
</protein>
<proteinExistence type="predicted"/>
<reference evidence="2" key="1">
    <citation type="journal article" date="2022" name="Mol. Ecol. Resour.">
        <title>The genomes of chicory, endive, great burdock and yacon provide insights into Asteraceae palaeo-polyploidization history and plant inulin production.</title>
        <authorList>
            <person name="Fan W."/>
            <person name="Wang S."/>
            <person name="Wang H."/>
            <person name="Wang A."/>
            <person name="Jiang F."/>
            <person name="Liu H."/>
            <person name="Zhao H."/>
            <person name="Xu D."/>
            <person name="Zhang Y."/>
        </authorList>
    </citation>
    <scope>NUCLEOTIDE SEQUENCE [LARGE SCALE GENOMIC DNA]</scope>
    <source>
        <strain evidence="2">cv. Yunnan</strain>
    </source>
</reference>